<organism evidence="1 2">
    <name type="scientific">Aspergillus fumigatus (strain ATCC MYA-4609 / CBS 101355 / FGSC A1100 / Af293)</name>
    <name type="common">Neosartorya fumigata</name>
    <dbReference type="NCBI Taxonomy" id="330879"/>
    <lineage>
        <taxon>Eukaryota</taxon>
        <taxon>Fungi</taxon>
        <taxon>Dikarya</taxon>
        <taxon>Ascomycota</taxon>
        <taxon>Pezizomycotina</taxon>
        <taxon>Eurotiomycetes</taxon>
        <taxon>Eurotiomycetidae</taxon>
        <taxon>Eurotiales</taxon>
        <taxon>Aspergillaceae</taxon>
        <taxon>Aspergillus</taxon>
        <taxon>Aspergillus subgen. Fumigati</taxon>
    </lineage>
</organism>
<name>Q4WE31_ASPFU</name>
<proteinExistence type="predicted"/>
<dbReference type="HOGENOM" id="CLU_804040_0_0_1"/>
<keyword evidence="1" id="KW-0560">Oxidoreductase</keyword>
<dbReference type="GO" id="GO:0004316">
    <property type="term" value="F:3-oxoacyl-[acyl-carrier-protein] reductase (NADPH) activity"/>
    <property type="evidence" value="ECO:0007669"/>
    <property type="project" value="UniProtKB-EC"/>
</dbReference>
<protein>
    <submittedName>
        <fullName evidence="1">Oxidoreductase, short chain dehydrogenase/reductase family</fullName>
        <ecNumber evidence="1">1.1.1.100</ecNumber>
    </submittedName>
</protein>
<evidence type="ECO:0000313" key="1">
    <source>
        <dbReference type="EMBL" id="EAL86146.1"/>
    </source>
</evidence>
<gene>
    <name evidence="1" type="ORF">AFUA_5G01580</name>
</gene>
<comment type="caution">
    <text evidence="1">The sequence shown here is derived from an EMBL/GenBank/DDBJ whole genome shotgun (WGS) entry which is preliminary data.</text>
</comment>
<dbReference type="InParanoid" id="Q4WE31"/>
<dbReference type="PRINTS" id="PR00081">
    <property type="entry name" value="GDHRDH"/>
</dbReference>
<dbReference type="STRING" id="330879.Q4WE31"/>
<dbReference type="PANTHER" id="PTHR43431">
    <property type="entry name" value="OXIDOREDUCTASE, SHORT CHAIN DEHYDROGENASE/REDUCTASE FAMILY (AFU_ORTHOLOGUE AFUA_5G14000)"/>
    <property type="match status" value="1"/>
</dbReference>
<evidence type="ECO:0000313" key="2">
    <source>
        <dbReference type="Proteomes" id="UP000002530"/>
    </source>
</evidence>
<dbReference type="RefSeq" id="XP_748184.1">
    <property type="nucleotide sequence ID" value="XM_743091.1"/>
</dbReference>
<dbReference type="InterPro" id="IPR036291">
    <property type="entry name" value="NAD(P)-bd_dom_sf"/>
</dbReference>
<dbReference type="SUPFAM" id="SSF51735">
    <property type="entry name" value="NAD(P)-binding Rossmann-fold domains"/>
    <property type="match status" value="1"/>
</dbReference>
<reference evidence="1 2" key="1">
    <citation type="journal article" date="2005" name="Nature">
        <title>Genomic sequence of the pathogenic and allergenic filamentous fungus Aspergillus fumigatus.</title>
        <authorList>
            <person name="Nierman W.C."/>
            <person name="Pain A."/>
            <person name="Anderson M.J."/>
            <person name="Wortman J.R."/>
            <person name="Kim H.S."/>
            <person name="Arroyo J."/>
            <person name="Berriman M."/>
            <person name="Abe K."/>
            <person name="Archer D.B."/>
            <person name="Bermejo C."/>
            <person name="Bennett J."/>
            <person name="Bowyer P."/>
            <person name="Chen D."/>
            <person name="Collins M."/>
            <person name="Coulsen R."/>
            <person name="Davies R."/>
            <person name="Dyer P.S."/>
            <person name="Farman M."/>
            <person name="Fedorova N."/>
            <person name="Fedorova N."/>
            <person name="Feldblyum T.V."/>
            <person name="Fischer R."/>
            <person name="Fosker N."/>
            <person name="Fraser A."/>
            <person name="Garcia J.L."/>
            <person name="Garcia M.J."/>
            <person name="Goble A."/>
            <person name="Goldman G.H."/>
            <person name="Gomi K."/>
            <person name="Griffith-Jones S."/>
            <person name="Gwilliam R."/>
            <person name="Haas B."/>
            <person name="Haas H."/>
            <person name="Harris D."/>
            <person name="Horiuchi H."/>
            <person name="Huang J."/>
            <person name="Humphray S."/>
            <person name="Jimenez J."/>
            <person name="Keller N."/>
            <person name="Khouri H."/>
            <person name="Kitamoto K."/>
            <person name="Kobayashi T."/>
            <person name="Konzack S."/>
            <person name="Kulkarni R."/>
            <person name="Kumagai T."/>
            <person name="Lafon A."/>
            <person name="Latge J.P."/>
            <person name="Li W."/>
            <person name="Lord A."/>
            <person name="Lu C."/>
            <person name="Majoros W.H."/>
            <person name="May G.S."/>
            <person name="Miller B.L."/>
            <person name="Mohamoud Y."/>
            <person name="Molina M."/>
            <person name="Monod M."/>
            <person name="Mouyna I."/>
            <person name="Mulligan S."/>
            <person name="Murphy L."/>
            <person name="O'Neil S."/>
            <person name="Paulsen I."/>
            <person name="Penalva M.A."/>
            <person name="Pertea M."/>
            <person name="Price C."/>
            <person name="Pritchard B.L."/>
            <person name="Quail M.A."/>
            <person name="Rabbinowitsch E."/>
            <person name="Rawlins N."/>
            <person name="Rajandream M.A."/>
            <person name="Reichard U."/>
            <person name="Renauld H."/>
            <person name="Robson G.D."/>
            <person name="Rodriguez de Cordoba S."/>
            <person name="Rodriguez-Pena J.M."/>
            <person name="Ronning C.M."/>
            <person name="Rutter S."/>
            <person name="Salzberg S.L."/>
            <person name="Sanchez M."/>
            <person name="Sanchez-Ferrero J.C."/>
            <person name="Saunders D."/>
            <person name="Seeger K."/>
            <person name="Squares R."/>
            <person name="Squares S."/>
            <person name="Takeuchi M."/>
            <person name="Tekaia F."/>
            <person name="Turner G."/>
            <person name="Vazquez de Aldana C.R."/>
            <person name="Weidman J."/>
            <person name="White O."/>
            <person name="Woodward J."/>
            <person name="Yu J.H."/>
            <person name="Fraser C."/>
            <person name="Galagan J.E."/>
            <person name="Asai K."/>
            <person name="Machida M."/>
            <person name="Hall N."/>
            <person name="Barrell B."/>
            <person name="Denning D.W."/>
        </authorList>
    </citation>
    <scope>NUCLEOTIDE SEQUENCE [LARGE SCALE GENOMIC DNA]</scope>
    <source>
        <strain evidence="1 2">Af293</strain>
    </source>
</reference>
<dbReference type="Gene3D" id="3.40.50.720">
    <property type="entry name" value="NAD(P)-binding Rossmann-like Domain"/>
    <property type="match status" value="1"/>
</dbReference>
<dbReference type="Proteomes" id="UP000002530">
    <property type="component" value="Unassembled WGS sequence"/>
</dbReference>
<dbReference type="AlphaFoldDB" id="Q4WE31"/>
<keyword evidence="2" id="KW-1185">Reference proteome</keyword>
<dbReference type="InterPro" id="IPR002347">
    <property type="entry name" value="SDR_fam"/>
</dbReference>
<dbReference type="GeneID" id="3505419"/>
<dbReference type="eggNOG" id="KOG1014">
    <property type="taxonomic scope" value="Eukaryota"/>
</dbReference>
<dbReference type="PANTHER" id="PTHR43431:SF7">
    <property type="entry name" value="OXIDOREDUCTASE, SHORT CHAIN DEHYDROGENASE_REDUCTASE FAMILY (AFU_ORTHOLOGUE AFUA_5G14000)"/>
    <property type="match status" value="1"/>
</dbReference>
<dbReference type="EC" id="1.1.1.100" evidence="1"/>
<accession>Q4WE31</accession>
<dbReference type="EMBL" id="AAHF01000011">
    <property type="protein sequence ID" value="EAL86146.1"/>
    <property type="molecule type" value="Genomic_DNA"/>
</dbReference>
<dbReference type="Pfam" id="PF00106">
    <property type="entry name" value="adh_short"/>
    <property type="match status" value="1"/>
</dbReference>
<dbReference type="OrthoDB" id="5399006at2759"/>
<sequence>MRYFHGCVPCQGRVLGAPHTGDDVNSGQGAELISSRLGLHSQSPPGTHTPIFTMVKPIAIIAGAGPGTGSAVARRFARAYPVVLLARSQSLDALVQDIQGRGGSAIGIPTDVTSASSMTSTIDQIKANFGADVRVAAAIYNVASKFTRKPFLEQSSEDFVGSLAPSIRGAFHFAQATLPLMLGADQTPYPPTLIFTGATASLKGGSGLSGFAMSKFAIRALSQSLAREFGPQGVHVSHAIIDGIIDTEKTKEYSREVPDSKIDPQWVSGQRTSHKSPILIPDFRLRNHTGSYTPSPGHRSRMNWTFGHTRKRGKAIAAVFMVDGLCPCSGYRTGPQSQVPSPYEQ</sequence>
<dbReference type="KEGG" id="afm:AFUA_5G01580"/>